<proteinExistence type="predicted"/>
<accession>A0A5B0NEE8</accession>
<feature type="compositionally biased region" description="Polar residues" evidence="1">
    <location>
        <begin position="109"/>
        <end position="121"/>
    </location>
</feature>
<dbReference type="EMBL" id="VDEP01000413">
    <property type="protein sequence ID" value="KAA1086129.1"/>
    <property type="molecule type" value="Genomic_DNA"/>
</dbReference>
<evidence type="ECO:0000313" key="2">
    <source>
        <dbReference type="EMBL" id="KAA1086129.1"/>
    </source>
</evidence>
<gene>
    <name evidence="2" type="ORF">PGTUg99_007759</name>
</gene>
<name>A0A5B0NEE8_PUCGR</name>
<reference evidence="2 3" key="1">
    <citation type="submission" date="2019-05" db="EMBL/GenBank/DDBJ databases">
        <title>Emergence of the Ug99 lineage of the wheat stem rust pathogen through somatic hybridization.</title>
        <authorList>
            <person name="Li F."/>
            <person name="Upadhyaya N.M."/>
            <person name="Sperschneider J."/>
            <person name="Matny O."/>
            <person name="Nguyen-Phuc H."/>
            <person name="Mago R."/>
            <person name="Raley C."/>
            <person name="Miller M.E."/>
            <person name="Silverstein K.A.T."/>
            <person name="Henningsen E."/>
            <person name="Hirsch C.D."/>
            <person name="Visser B."/>
            <person name="Pretorius Z.A."/>
            <person name="Steffenson B.J."/>
            <person name="Schwessinger B."/>
            <person name="Dodds P.N."/>
            <person name="Figueroa M."/>
        </authorList>
    </citation>
    <scope>NUCLEOTIDE SEQUENCE [LARGE SCALE GENOMIC DNA]</scope>
    <source>
        <strain evidence="2 3">Ug99</strain>
    </source>
</reference>
<sequence length="121" mass="12997">MYHVPFEDLSSICLVEDPAADRLASDRRRPRSPSPPPPCDRSRGSLRPTDLLQTGDGPVAGGSSSTAPSPAAPPPPPATASRLAPDRRRPRRRRLLLLLQPLPARPAKATSSPTKTPQQKN</sequence>
<dbReference type="Proteomes" id="UP000325313">
    <property type="component" value="Unassembled WGS sequence"/>
</dbReference>
<dbReference type="AlphaFoldDB" id="A0A5B0NEE8"/>
<comment type="caution">
    <text evidence="2">The sequence shown here is derived from an EMBL/GenBank/DDBJ whole genome shotgun (WGS) entry which is preliminary data.</text>
</comment>
<feature type="compositionally biased region" description="Low complexity" evidence="1">
    <location>
        <begin position="96"/>
        <end position="107"/>
    </location>
</feature>
<feature type="region of interest" description="Disordered" evidence="1">
    <location>
        <begin position="21"/>
        <end position="121"/>
    </location>
</feature>
<protein>
    <submittedName>
        <fullName evidence="2">Uncharacterized protein</fullName>
    </submittedName>
</protein>
<evidence type="ECO:0000313" key="3">
    <source>
        <dbReference type="Proteomes" id="UP000325313"/>
    </source>
</evidence>
<organism evidence="2 3">
    <name type="scientific">Puccinia graminis f. sp. tritici</name>
    <dbReference type="NCBI Taxonomy" id="56615"/>
    <lineage>
        <taxon>Eukaryota</taxon>
        <taxon>Fungi</taxon>
        <taxon>Dikarya</taxon>
        <taxon>Basidiomycota</taxon>
        <taxon>Pucciniomycotina</taxon>
        <taxon>Pucciniomycetes</taxon>
        <taxon>Pucciniales</taxon>
        <taxon>Pucciniaceae</taxon>
        <taxon>Puccinia</taxon>
    </lineage>
</organism>
<evidence type="ECO:0000256" key="1">
    <source>
        <dbReference type="SAM" id="MobiDB-lite"/>
    </source>
</evidence>